<keyword evidence="3" id="KW-1185">Reference proteome</keyword>
<organism evidence="2 3">
    <name type="scientific">Mucilaginibacter xinganensis</name>
    <dbReference type="NCBI Taxonomy" id="1234841"/>
    <lineage>
        <taxon>Bacteria</taxon>
        <taxon>Pseudomonadati</taxon>
        <taxon>Bacteroidota</taxon>
        <taxon>Sphingobacteriia</taxon>
        <taxon>Sphingobacteriales</taxon>
        <taxon>Sphingobacteriaceae</taxon>
        <taxon>Mucilaginibacter</taxon>
    </lineage>
</organism>
<accession>A0A223NR87</accession>
<dbReference type="Proteomes" id="UP000215002">
    <property type="component" value="Chromosome"/>
</dbReference>
<keyword evidence="1" id="KW-0732">Signal</keyword>
<dbReference type="Pfam" id="PF12094">
    <property type="entry name" value="DUF3570"/>
    <property type="match status" value="1"/>
</dbReference>
<sequence>MRKIYLGVLALYLGILSSHAQTTTTTPPAVADSSNYQTRKLKVDEINFVSAFYHQNGNNSAVTGGIGTEKLSDFANTLDVQLSKYNKAGRKNTFLFELGVDHYTSASSDKIDPYSVSSASSQDTRVYPSLNWTQSNDKTGNAFGFTGSYSHEFDYQSFGAGFNLTRVSADKNTQFDFKANVFLDTWKVILPVELRPPGYGSGSHRDDNRPVDSKPRNSFSTAFSLSQVISTRLQGLFIVEPSYQKGLLATDYQRVYFNGDFATGAGPNGDVYNERIESLPGSRYKLPIGVRFNYFLDDHFIIRTFYRYYMDNWGIRANTAEVEVPVKLTSFVSLSPFYRYTDQHGTRYFAPYGQHSVTEKYYTSDYDLSTFHSNFVGLNVRLAPPNGVFGWQHLNMLEFRLGHYVRSTGLNSNIATVNLKFK</sequence>
<evidence type="ECO:0000256" key="1">
    <source>
        <dbReference type="SAM" id="SignalP"/>
    </source>
</evidence>
<evidence type="ECO:0000313" key="2">
    <source>
        <dbReference type="EMBL" id="ASU31991.1"/>
    </source>
</evidence>
<reference evidence="2 3" key="1">
    <citation type="submission" date="2017-08" db="EMBL/GenBank/DDBJ databases">
        <title>Complete genome sequence of Mucilaginibacter sp. strain BJC16-A31.</title>
        <authorList>
            <consortium name="Henan University of Science and Technology"/>
            <person name="You X."/>
        </authorList>
    </citation>
    <scope>NUCLEOTIDE SEQUENCE [LARGE SCALE GENOMIC DNA]</scope>
    <source>
        <strain evidence="2 3">BJC16-A31</strain>
    </source>
</reference>
<evidence type="ECO:0008006" key="4">
    <source>
        <dbReference type="Google" id="ProtNLM"/>
    </source>
</evidence>
<dbReference type="OrthoDB" id="5450709at2"/>
<dbReference type="InterPro" id="IPR021953">
    <property type="entry name" value="DUF3570"/>
</dbReference>
<dbReference type="RefSeq" id="WP_094568648.1">
    <property type="nucleotide sequence ID" value="NZ_CP022743.1"/>
</dbReference>
<name>A0A223NR87_9SPHI</name>
<feature type="chain" id="PRO_5012058727" description="DUF3570 domain-containing protein" evidence="1">
    <location>
        <begin position="21"/>
        <end position="422"/>
    </location>
</feature>
<dbReference type="KEGG" id="muc:MuYL_0088"/>
<dbReference type="AlphaFoldDB" id="A0A223NR87"/>
<proteinExistence type="predicted"/>
<protein>
    <recommendedName>
        <fullName evidence="4">DUF3570 domain-containing protein</fullName>
    </recommendedName>
</protein>
<feature type="signal peptide" evidence="1">
    <location>
        <begin position="1"/>
        <end position="20"/>
    </location>
</feature>
<gene>
    <name evidence="2" type="ORF">MuYL_0088</name>
</gene>
<evidence type="ECO:0000313" key="3">
    <source>
        <dbReference type="Proteomes" id="UP000215002"/>
    </source>
</evidence>
<dbReference type="EMBL" id="CP022743">
    <property type="protein sequence ID" value="ASU31991.1"/>
    <property type="molecule type" value="Genomic_DNA"/>
</dbReference>